<organism evidence="9 10">
    <name type="scientific">Blastococcus saxobsidens</name>
    <dbReference type="NCBI Taxonomy" id="138336"/>
    <lineage>
        <taxon>Bacteria</taxon>
        <taxon>Bacillati</taxon>
        <taxon>Actinomycetota</taxon>
        <taxon>Actinomycetes</taxon>
        <taxon>Geodermatophilales</taxon>
        <taxon>Geodermatophilaceae</taxon>
        <taxon>Blastococcus</taxon>
    </lineage>
</organism>
<evidence type="ECO:0000256" key="8">
    <source>
        <dbReference type="RuleBase" id="RU004512"/>
    </source>
</evidence>
<evidence type="ECO:0000256" key="7">
    <source>
        <dbReference type="PIRSR" id="PIRSR613078-3"/>
    </source>
</evidence>
<feature type="binding site" evidence="4 6">
    <location>
        <begin position="87"/>
        <end position="90"/>
    </location>
    <ligand>
        <name>substrate</name>
    </ligand>
</feature>
<dbReference type="Pfam" id="PF00300">
    <property type="entry name" value="His_Phos_1"/>
    <property type="match status" value="1"/>
</dbReference>
<name>A0A6L9W3B3_9ACTN</name>
<evidence type="ECO:0000256" key="4">
    <source>
        <dbReference type="HAMAP-Rule" id="MF_01039"/>
    </source>
</evidence>
<keyword evidence="3 4" id="KW-0413">Isomerase</keyword>
<feature type="binding site" evidence="4 6">
    <location>
        <begin position="21"/>
        <end position="22"/>
    </location>
    <ligand>
        <name>substrate</name>
    </ligand>
</feature>
<gene>
    <name evidence="4" type="primary">gpmA</name>
    <name evidence="9" type="ORF">GCU60_09270</name>
</gene>
<evidence type="ECO:0000256" key="5">
    <source>
        <dbReference type="PIRSR" id="PIRSR613078-1"/>
    </source>
</evidence>
<comment type="caution">
    <text evidence="4">Lacks conserved residue(s) required for the propagation of feature annotation.</text>
</comment>
<feature type="binding site" evidence="4 6">
    <location>
        <begin position="114"/>
        <end position="115"/>
    </location>
    <ligand>
        <name>substrate</name>
    </ligand>
</feature>
<comment type="pathway">
    <text evidence="4 8">Carbohydrate degradation; glycolysis; pyruvate from D-glyceraldehyde 3-phosphate: step 3/5.</text>
</comment>
<dbReference type="PANTHER" id="PTHR11931">
    <property type="entry name" value="PHOSPHOGLYCERATE MUTASE"/>
    <property type="match status" value="1"/>
</dbReference>
<dbReference type="GO" id="GO:0006094">
    <property type="term" value="P:gluconeogenesis"/>
    <property type="evidence" value="ECO:0007669"/>
    <property type="project" value="UniProtKB-UniRule"/>
</dbReference>
<dbReference type="Gene3D" id="3.40.50.1240">
    <property type="entry name" value="Phosphoglycerate mutase-like"/>
    <property type="match status" value="1"/>
</dbReference>
<feature type="site" description="Transition state stabilizer" evidence="4 7">
    <location>
        <position position="166"/>
    </location>
</feature>
<dbReference type="GO" id="GO:0006096">
    <property type="term" value="P:glycolytic process"/>
    <property type="evidence" value="ECO:0007669"/>
    <property type="project" value="UniProtKB-UniRule"/>
</dbReference>
<dbReference type="EMBL" id="JAAGWG010000011">
    <property type="protein sequence ID" value="NEK85950.1"/>
    <property type="molecule type" value="Genomic_DNA"/>
</dbReference>
<dbReference type="InterPro" id="IPR005952">
    <property type="entry name" value="Phosphogly_mut1"/>
</dbReference>
<protein>
    <recommendedName>
        <fullName evidence="4 8">2,3-bisphosphoglycerate-dependent phosphoglycerate mutase</fullName>
        <shortName evidence="4">BPG-dependent PGAM</shortName>
        <shortName evidence="4">PGAM</shortName>
        <shortName evidence="4">Phosphoglyceromutase</shortName>
        <shortName evidence="4">dPGM</shortName>
        <ecNumber evidence="4 8">5.4.2.11</ecNumber>
    </recommendedName>
</protein>
<keyword evidence="2 4" id="KW-0324">Glycolysis</keyword>
<dbReference type="GO" id="GO:0004619">
    <property type="term" value="F:phosphoglycerate mutase activity"/>
    <property type="evidence" value="ECO:0007669"/>
    <property type="project" value="UniProtKB-UniRule"/>
</dbReference>
<evidence type="ECO:0000256" key="1">
    <source>
        <dbReference type="ARBA" id="ARBA00006717"/>
    </source>
</evidence>
<dbReference type="UniPathway" id="UPA00109">
    <property type="reaction ID" value="UER00186"/>
</dbReference>
<comment type="caution">
    <text evidence="9">The sequence shown here is derived from an EMBL/GenBank/DDBJ whole genome shotgun (WGS) entry which is preliminary data.</text>
</comment>
<dbReference type="AlphaFoldDB" id="A0A6L9W3B3"/>
<feature type="active site" description="Proton donor/acceptor" evidence="4 5">
    <location>
        <position position="87"/>
    </location>
</feature>
<dbReference type="InterPro" id="IPR001345">
    <property type="entry name" value="PG/BPGM_mutase_AS"/>
</dbReference>
<dbReference type="SUPFAM" id="SSF53254">
    <property type="entry name" value="Phosphoglycerate mutase-like"/>
    <property type="match status" value="1"/>
</dbReference>
<reference evidence="9 10" key="1">
    <citation type="submission" date="2019-12" db="EMBL/GenBank/DDBJ databases">
        <title>the WGS of Blastococcus saxobsidens 67B17.</title>
        <authorList>
            <person name="Jiang Z."/>
        </authorList>
    </citation>
    <scope>NUCLEOTIDE SEQUENCE [LARGE SCALE GENOMIC DNA]</scope>
    <source>
        <strain evidence="9 10">67B17</strain>
    </source>
</reference>
<dbReference type="HAMAP" id="MF_01039">
    <property type="entry name" value="PGAM_GpmA"/>
    <property type="match status" value="1"/>
</dbReference>
<dbReference type="NCBIfam" id="TIGR01258">
    <property type="entry name" value="pgm_1"/>
    <property type="match status" value="1"/>
</dbReference>
<dbReference type="Proteomes" id="UP000479241">
    <property type="component" value="Unassembled WGS sequence"/>
</dbReference>
<dbReference type="CDD" id="cd07067">
    <property type="entry name" value="HP_PGM_like"/>
    <property type="match status" value="1"/>
</dbReference>
<dbReference type="RefSeq" id="WP_163204483.1">
    <property type="nucleotide sequence ID" value="NZ_JAAGWG010000011.1"/>
</dbReference>
<dbReference type="InterPro" id="IPR029033">
    <property type="entry name" value="His_PPase_superfam"/>
</dbReference>
<evidence type="ECO:0000313" key="9">
    <source>
        <dbReference type="EMBL" id="NEK85950.1"/>
    </source>
</evidence>
<dbReference type="EC" id="5.4.2.11" evidence="4 8"/>
<feature type="active site" description="Tele-phosphohistidine intermediate" evidence="4 5">
    <location>
        <position position="9"/>
    </location>
</feature>
<evidence type="ECO:0000256" key="2">
    <source>
        <dbReference type="ARBA" id="ARBA00023152"/>
    </source>
</evidence>
<dbReference type="InterPro" id="IPR013078">
    <property type="entry name" value="His_Pase_superF_clade-1"/>
</dbReference>
<comment type="function">
    <text evidence="4 8">Catalyzes the interconversion of 2-phosphoglycerate and 3-phosphoglycerate.</text>
</comment>
<sequence>MPGLVLLRHGESTWNARDVFTGQVDVDLTPRGEEQARRCGLVLREAGLLPDRVHTSTLTRAVRTARLAVAAAGHPATPARQDARLDERSYGALEGVPRSEVLARHGAEQYQRWRRSWDAAPPPGRTGGVLRPGESLADVLSRLRPCWEEVLAPDLRAGRTVLVVAHSNSLRALIALLDRVGPDRVPDLEVPIAEPLHYLLDDAARPVVPGGRYVRATSDR</sequence>
<dbReference type="SMART" id="SM00855">
    <property type="entry name" value="PGAM"/>
    <property type="match status" value="1"/>
</dbReference>
<evidence type="ECO:0000313" key="10">
    <source>
        <dbReference type="Proteomes" id="UP000479241"/>
    </source>
</evidence>
<proteinExistence type="inferred from homology"/>
<keyword evidence="4" id="KW-0312">Gluconeogenesis</keyword>
<comment type="similarity">
    <text evidence="1 4">Belongs to the phosphoglycerate mutase family. BPG-dependent PGAM subfamily.</text>
</comment>
<feature type="binding site" evidence="4 6">
    <location>
        <position position="60"/>
    </location>
    <ligand>
        <name>substrate</name>
    </ligand>
</feature>
<dbReference type="PROSITE" id="PS00175">
    <property type="entry name" value="PG_MUTASE"/>
    <property type="match status" value="1"/>
</dbReference>
<comment type="catalytic activity">
    <reaction evidence="4 8">
        <text>(2R)-2-phosphoglycerate = (2R)-3-phosphoglycerate</text>
        <dbReference type="Rhea" id="RHEA:15901"/>
        <dbReference type="ChEBI" id="CHEBI:58272"/>
        <dbReference type="ChEBI" id="CHEBI:58289"/>
        <dbReference type="EC" id="5.4.2.11"/>
    </reaction>
</comment>
<feature type="binding site" evidence="4 6">
    <location>
        <begin position="8"/>
        <end position="15"/>
    </location>
    <ligand>
        <name>substrate</name>
    </ligand>
</feature>
<dbReference type="PIRSF" id="PIRSF000709">
    <property type="entry name" value="6PFK_2-Ptase"/>
    <property type="match status" value="1"/>
</dbReference>
<accession>A0A6L9W3B3</accession>
<evidence type="ECO:0000256" key="3">
    <source>
        <dbReference type="ARBA" id="ARBA00023235"/>
    </source>
</evidence>
<evidence type="ECO:0000256" key="6">
    <source>
        <dbReference type="PIRSR" id="PIRSR613078-2"/>
    </source>
</evidence>